<name>A0A392TAX8_9FABA</name>
<accession>A0A392TAX8</accession>
<keyword evidence="2" id="KW-1185">Reference proteome</keyword>
<sequence length="31" mass="3181">NCDLAGVVPMVPLVEAKRGCVPADTPTLKSV</sequence>
<dbReference type="EMBL" id="LXQA010542405">
    <property type="protein sequence ID" value="MCI58208.1"/>
    <property type="molecule type" value="Genomic_DNA"/>
</dbReference>
<reference evidence="1 2" key="1">
    <citation type="journal article" date="2018" name="Front. Plant Sci.">
        <title>Red Clover (Trifolium pratense) and Zigzag Clover (T. medium) - A Picture of Genomic Similarities and Differences.</title>
        <authorList>
            <person name="Dluhosova J."/>
            <person name="Istvanek J."/>
            <person name="Nedelnik J."/>
            <person name="Repkova J."/>
        </authorList>
    </citation>
    <scope>NUCLEOTIDE SEQUENCE [LARGE SCALE GENOMIC DNA]</scope>
    <source>
        <strain evidence="2">cv. 10/8</strain>
        <tissue evidence="1">Leaf</tissue>
    </source>
</reference>
<feature type="non-terminal residue" evidence="1">
    <location>
        <position position="1"/>
    </location>
</feature>
<comment type="caution">
    <text evidence="1">The sequence shown here is derived from an EMBL/GenBank/DDBJ whole genome shotgun (WGS) entry which is preliminary data.</text>
</comment>
<organism evidence="1 2">
    <name type="scientific">Trifolium medium</name>
    <dbReference type="NCBI Taxonomy" id="97028"/>
    <lineage>
        <taxon>Eukaryota</taxon>
        <taxon>Viridiplantae</taxon>
        <taxon>Streptophyta</taxon>
        <taxon>Embryophyta</taxon>
        <taxon>Tracheophyta</taxon>
        <taxon>Spermatophyta</taxon>
        <taxon>Magnoliopsida</taxon>
        <taxon>eudicotyledons</taxon>
        <taxon>Gunneridae</taxon>
        <taxon>Pentapetalae</taxon>
        <taxon>rosids</taxon>
        <taxon>fabids</taxon>
        <taxon>Fabales</taxon>
        <taxon>Fabaceae</taxon>
        <taxon>Papilionoideae</taxon>
        <taxon>50 kb inversion clade</taxon>
        <taxon>NPAAA clade</taxon>
        <taxon>Hologalegina</taxon>
        <taxon>IRL clade</taxon>
        <taxon>Trifolieae</taxon>
        <taxon>Trifolium</taxon>
    </lineage>
</organism>
<dbReference type="AlphaFoldDB" id="A0A392TAX8"/>
<protein>
    <submittedName>
        <fullName evidence="1">Uncharacterized protein</fullName>
    </submittedName>
</protein>
<dbReference type="Proteomes" id="UP000265520">
    <property type="component" value="Unassembled WGS sequence"/>
</dbReference>
<evidence type="ECO:0000313" key="1">
    <source>
        <dbReference type="EMBL" id="MCI58208.1"/>
    </source>
</evidence>
<evidence type="ECO:0000313" key="2">
    <source>
        <dbReference type="Proteomes" id="UP000265520"/>
    </source>
</evidence>
<proteinExistence type="predicted"/>